<dbReference type="Proteomes" id="UP000232323">
    <property type="component" value="Unassembled WGS sequence"/>
</dbReference>
<dbReference type="SMART" id="SM00332">
    <property type="entry name" value="PP2Cc"/>
    <property type="match status" value="1"/>
</dbReference>
<comment type="caution">
    <text evidence="3">The sequence shown here is derived from an EMBL/GenBank/DDBJ whole genome shotgun (WGS) entry which is preliminary data.</text>
</comment>
<proteinExistence type="predicted"/>
<dbReference type="InterPro" id="IPR001932">
    <property type="entry name" value="PPM-type_phosphatase-like_dom"/>
</dbReference>
<evidence type="ECO:0000313" key="3">
    <source>
        <dbReference type="EMBL" id="GAX73132.1"/>
    </source>
</evidence>
<dbReference type="Gene3D" id="3.60.40.10">
    <property type="entry name" value="PPM-type phosphatase domain"/>
    <property type="match status" value="1"/>
</dbReference>
<accession>A0A250WR34</accession>
<dbReference type="EMBL" id="BEGY01000002">
    <property type="protein sequence ID" value="GAX73132.1"/>
    <property type="molecule type" value="Genomic_DNA"/>
</dbReference>
<sequence length="434" mass="47056">MSSGTTGFLCSIAEGIRNFVGPREHLKAALGPSEEYMPEDVIMKRPRLSSEIAYVAAPSPKQMVRQNASLDTGQDVSDQHTTLAPPVCATSVVLSKSPSPLSAPKTCRQQSDQADDQSIVLQEELHFDDDLEHSDVTPCQDRVHIDEHQSEHGSPCPFDDNTLDACIGMHTVQNCRPYQEDRAAFMVLDDAIHVGIFDGHAGGETSTYLQENLLNSVYETAKQGIYGADALHRVFMSTNADLRHVKAAYACGSTATTVIVDGSGITCANAGDSPAFIVGTSGEATCLTIDHNPNTNDSERARVEAAGGRIEKMHWGERNKRVLSFNSQSGLAMTRAFGDFNFPGVICDPHITKAELRKEDKFLVLASDGLTEQWTVEGASQMVCELAKSGLNPASIAMQLCYRAMEVGSRDNITVVVLDLQAYIQAYNHVNTST</sequence>
<organism evidence="3 4">
    <name type="scientific">Chlamydomonas eustigma</name>
    <dbReference type="NCBI Taxonomy" id="1157962"/>
    <lineage>
        <taxon>Eukaryota</taxon>
        <taxon>Viridiplantae</taxon>
        <taxon>Chlorophyta</taxon>
        <taxon>core chlorophytes</taxon>
        <taxon>Chlorophyceae</taxon>
        <taxon>CS clade</taxon>
        <taxon>Chlamydomonadales</taxon>
        <taxon>Chlamydomonadaceae</taxon>
        <taxon>Chlamydomonas</taxon>
    </lineage>
</organism>
<reference evidence="3 4" key="1">
    <citation type="submission" date="2017-08" db="EMBL/GenBank/DDBJ databases">
        <title>Acidophilic green algal genome provides insights into adaptation to an acidic environment.</title>
        <authorList>
            <person name="Hirooka S."/>
            <person name="Hirose Y."/>
            <person name="Kanesaki Y."/>
            <person name="Higuchi S."/>
            <person name="Fujiwara T."/>
            <person name="Onuma R."/>
            <person name="Era A."/>
            <person name="Ohbayashi R."/>
            <person name="Uzuka A."/>
            <person name="Nozaki H."/>
            <person name="Yoshikawa H."/>
            <person name="Miyagishima S.Y."/>
        </authorList>
    </citation>
    <scope>NUCLEOTIDE SEQUENCE [LARGE SCALE GENOMIC DNA]</scope>
    <source>
        <strain evidence="3 4">NIES-2499</strain>
    </source>
</reference>
<dbReference type="STRING" id="1157962.A0A250WR34"/>
<dbReference type="CDD" id="cd00143">
    <property type="entry name" value="PP2Cc"/>
    <property type="match status" value="1"/>
</dbReference>
<keyword evidence="4" id="KW-1185">Reference proteome</keyword>
<evidence type="ECO:0000313" key="4">
    <source>
        <dbReference type="Proteomes" id="UP000232323"/>
    </source>
</evidence>
<dbReference type="PROSITE" id="PS51746">
    <property type="entry name" value="PPM_2"/>
    <property type="match status" value="1"/>
</dbReference>
<dbReference type="InterPro" id="IPR036457">
    <property type="entry name" value="PPM-type-like_dom_sf"/>
</dbReference>
<dbReference type="OrthoDB" id="10264738at2759"/>
<feature type="region of interest" description="Disordered" evidence="1">
    <location>
        <begin position="95"/>
        <end position="114"/>
    </location>
</feature>
<dbReference type="PANTHER" id="PTHR47992">
    <property type="entry name" value="PROTEIN PHOSPHATASE"/>
    <property type="match status" value="1"/>
</dbReference>
<evidence type="ECO:0000256" key="1">
    <source>
        <dbReference type="SAM" id="MobiDB-lite"/>
    </source>
</evidence>
<evidence type="ECO:0000259" key="2">
    <source>
        <dbReference type="PROSITE" id="PS51746"/>
    </source>
</evidence>
<protein>
    <recommendedName>
        <fullName evidence="2">PPM-type phosphatase domain-containing protein</fullName>
    </recommendedName>
</protein>
<dbReference type="Pfam" id="PF00481">
    <property type="entry name" value="PP2C"/>
    <property type="match status" value="1"/>
</dbReference>
<dbReference type="AlphaFoldDB" id="A0A250WR34"/>
<feature type="compositionally biased region" description="Low complexity" evidence="1">
    <location>
        <begin position="95"/>
        <end position="105"/>
    </location>
</feature>
<dbReference type="InterPro" id="IPR015655">
    <property type="entry name" value="PP2C"/>
</dbReference>
<dbReference type="GO" id="GO:0004722">
    <property type="term" value="F:protein serine/threonine phosphatase activity"/>
    <property type="evidence" value="ECO:0007669"/>
    <property type="project" value="InterPro"/>
</dbReference>
<name>A0A250WR34_9CHLO</name>
<gene>
    <name evidence="3" type="ORF">CEUSTIGMA_g585.t1</name>
</gene>
<dbReference type="SUPFAM" id="SSF81606">
    <property type="entry name" value="PP2C-like"/>
    <property type="match status" value="1"/>
</dbReference>
<feature type="domain" description="PPM-type phosphatase" evidence="2">
    <location>
        <begin position="166"/>
        <end position="420"/>
    </location>
</feature>